<evidence type="ECO:0000256" key="6">
    <source>
        <dbReference type="SAM" id="MobiDB-lite"/>
    </source>
</evidence>
<comment type="catalytic activity">
    <reaction evidence="5">
        <text>a 3-demethylubiquinol + S-adenosyl-L-methionine = a ubiquinol + S-adenosyl-L-homocysteine + H(+)</text>
        <dbReference type="Rhea" id="RHEA:44380"/>
        <dbReference type="Rhea" id="RHEA-COMP:9566"/>
        <dbReference type="Rhea" id="RHEA-COMP:10914"/>
        <dbReference type="ChEBI" id="CHEBI:15378"/>
        <dbReference type="ChEBI" id="CHEBI:17976"/>
        <dbReference type="ChEBI" id="CHEBI:57856"/>
        <dbReference type="ChEBI" id="CHEBI:59789"/>
        <dbReference type="ChEBI" id="CHEBI:84422"/>
        <dbReference type="EC" id="2.1.1.64"/>
    </reaction>
</comment>
<keyword evidence="8" id="KW-1185">Reference proteome</keyword>
<feature type="region of interest" description="Disordered" evidence="6">
    <location>
        <begin position="32"/>
        <end position="70"/>
    </location>
</feature>
<evidence type="ECO:0000256" key="5">
    <source>
        <dbReference type="HAMAP-Rule" id="MF_03190"/>
    </source>
</evidence>
<dbReference type="InterPro" id="IPR010233">
    <property type="entry name" value="UbiG_MeTrfase"/>
</dbReference>
<dbReference type="PANTHER" id="PTHR43464:SF19">
    <property type="entry name" value="UBIQUINONE BIOSYNTHESIS O-METHYLTRANSFERASE, MITOCHONDRIAL"/>
    <property type="match status" value="1"/>
</dbReference>
<dbReference type="Proteomes" id="UP001320420">
    <property type="component" value="Unassembled WGS sequence"/>
</dbReference>
<dbReference type="GO" id="GO:0061542">
    <property type="term" value="F:3-demethylubiquinol 3-O-methyltransferase activity"/>
    <property type="evidence" value="ECO:0007669"/>
    <property type="project" value="UniProtKB-UniRule"/>
</dbReference>
<feature type="compositionally biased region" description="Polar residues" evidence="6">
    <location>
        <begin position="32"/>
        <end position="50"/>
    </location>
</feature>
<feature type="binding site" evidence="5">
    <location>
        <position position="229"/>
    </location>
    <ligand>
        <name>Mg(2+)</name>
        <dbReference type="ChEBI" id="CHEBI:18420"/>
    </ligand>
</feature>
<feature type="compositionally biased region" description="Pro residues" evidence="6">
    <location>
        <begin position="51"/>
        <end position="60"/>
    </location>
</feature>
<comment type="catalytic activity">
    <reaction evidence="5">
        <text>a 3-demethylubiquinone + S-adenosyl-L-methionine = a ubiquinone + S-adenosyl-L-homocysteine</text>
        <dbReference type="Rhea" id="RHEA:81215"/>
        <dbReference type="Rhea" id="RHEA-COMP:9565"/>
        <dbReference type="Rhea" id="RHEA-COMP:19654"/>
        <dbReference type="ChEBI" id="CHEBI:16389"/>
        <dbReference type="ChEBI" id="CHEBI:57856"/>
        <dbReference type="ChEBI" id="CHEBI:59789"/>
        <dbReference type="ChEBI" id="CHEBI:231825"/>
    </reaction>
</comment>
<keyword evidence="5" id="KW-0496">Mitochondrion</keyword>
<dbReference type="GO" id="GO:0046872">
    <property type="term" value="F:metal ion binding"/>
    <property type="evidence" value="ECO:0007669"/>
    <property type="project" value="UniProtKB-KW"/>
</dbReference>
<keyword evidence="4 5" id="KW-0949">S-adenosyl-L-methionine</keyword>
<keyword evidence="5" id="KW-0460">Magnesium</keyword>
<keyword evidence="2 5" id="KW-0808">Transferase</keyword>
<dbReference type="GO" id="GO:0032259">
    <property type="term" value="P:methylation"/>
    <property type="evidence" value="ECO:0007669"/>
    <property type="project" value="UniProtKB-KW"/>
</dbReference>
<evidence type="ECO:0000256" key="3">
    <source>
        <dbReference type="ARBA" id="ARBA00022688"/>
    </source>
</evidence>
<evidence type="ECO:0000313" key="8">
    <source>
        <dbReference type="Proteomes" id="UP001320420"/>
    </source>
</evidence>
<feature type="binding site" evidence="5">
    <location>
        <position position="105"/>
    </location>
    <ligand>
        <name>S-adenosyl-L-methionine</name>
        <dbReference type="ChEBI" id="CHEBI:59789"/>
    </ligand>
</feature>
<keyword evidence="1 5" id="KW-0489">Methyltransferase</keyword>
<feature type="binding site" evidence="5">
    <location>
        <position position="233"/>
    </location>
    <ligand>
        <name>Mg(2+)</name>
        <dbReference type="ChEBI" id="CHEBI:18420"/>
    </ligand>
</feature>
<feature type="binding site" evidence="5">
    <location>
        <position position="148"/>
    </location>
    <ligand>
        <name>S-adenosyl-L-methionine</name>
        <dbReference type="ChEBI" id="CHEBI:59789"/>
    </ligand>
</feature>
<name>A0AAN9UJV3_9PEZI</name>
<dbReference type="InterPro" id="IPR029063">
    <property type="entry name" value="SAM-dependent_MTases_sf"/>
</dbReference>
<dbReference type="PANTHER" id="PTHR43464">
    <property type="entry name" value="METHYLTRANSFERASE"/>
    <property type="match status" value="1"/>
</dbReference>
<comment type="similarity">
    <text evidence="5">Belongs to the class I-like SAM-binding methyltransferase superfamily. UbiG/COQ3 family.</text>
</comment>
<dbReference type="Gene3D" id="3.40.50.150">
    <property type="entry name" value="Vaccinia Virus protein VP39"/>
    <property type="match status" value="1"/>
</dbReference>
<keyword evidence="5" id="KW-0472">Membrane</keyword>
<evidence type="ECO:0000313" key="7">
    <source>
        <dbReference type="EMBL" id="KAK7744713.1"/>
    </source>
</evidence>
<keyword evidence="5" id="KW-0479">Metal-binding</keyword>
<dbReference type="GO" id="GO:0010420">
    <property type="term" value="F:polyprenyldihydroxybenzoate methyltransferase activity"/>
    <property type="evidence" value="ECO:0007669"/>
    <property type="project" value="UniProtKB-UniRule"/>
</dbReference>
<dbReference type="CDD" id="cd02440">
    <property type="entry name" value="AdoMet_MTases"/>
    <property type="match status" value="1"/>
</dbReference>
<dbReference type="SUPFAM" id="SSF53335">
    <property type="entry name" value="S-adenosyl-L-methionine-dependent methyltransferases"/>
    <property type="match status" value="1"/>
</dbReference>
<dbReference type="Pfam" id="PF13489">
    <property type="entry name" value="Methyltransf_23"/>
    <property type="match status" value="1"/>
</dbReference>
<dbReference type="HAMAP" id="MF_00472">
    <property type="entry name" value="UbiG"/>
    <property type="match status" value="1"/>
</dbReference>
<evidence type="ECO:0000256" key="1">
    <source>
        <dbReference type="ARBA" id="ARBA00022603"/>
    </source>
</evidence>
<dbReference type="NCBIfam" id="TIGR01983">
    <property type="entry name" value="UbiG"/>
    <property type="match status" value="1"/>
</dbReference>
<comment type="caution">
    <text evidence="7">The sequence shown here is derived from an EMBL/GenBank/DDBJ whole genome shotgun (WGS) entry which is preliminary data.</text>
</comment>
<proteinExistence type="inferred from homology"/>
<comment type="subunit">
    <text evidence="5">Component of a multi-subunit COQ enzyme complex, composed of at least COQ3, COQ4, COQ5, COQ6, COQ7 and COQ9.</text>
</comment>
<dbReference type="EC" id="2.1.1.64" evidence="5"/>
<protein>
    <recommendedName>
        <fullName evidence="5">Ubiquinone biosynthesis O-methyltransferase, mitochondrial</fullName>
    </recommendedName>
    <alternativeName>
        <fullName evidence="5">3-demethylubiquinol 3-O-methyltransferase</fullName>
        <ecNumber evidence="5">2.1.1.64</ecNumber>
    </alternativeName>
    <alternativeName>
        <fullName evidence="5">3-demethylubiquinone 3-O-methyltransferase</fullName>
        <ecNumber evidence="5">2.1.1.-</ecNumber>
    </alternativeName>
    <alternativeName>
        <fullName evidence="5">Polyprenyldihydroxybenzoate methyltransferase</fullName>
        <ecNumber evidence="5">2.1.1.114</ecNumber>
    </alternativeName>
</protein>
<sequence length="354" mass="38277">MASRPNAALLFRRLRGISASSTPMRRIAAVTTISPSRSFSGSPQNRTQQTPSPPPHPDANPNPAAEHPAFTTVSPDEISHFNNLASSWWDPQGPSRILHLMNPLRHDFIRSCRSSVPHAGTHNSQDDQPTSSATTKTGGGGLRYLDIGCGGGIFAESAARLPDTASVTAIDPSPEVIAVARAHARRDPLLLAPRRQGGGAKLEYINTSVEQLAVPRAASEAYDVVSVFEVLEHVASPAAFLDRCAPLVRPGGGGWLVLSTIARTWTSWLTTNVMAEDVLRIVPRGTHDWRKYVNPDELRRHFLPAGEDKRPGPGGCVWADPVCMGVVYVPGFGWKAVPGSEEFGNYFFAVRRVD</sequence>
<feature type="binding site" evidence="5">
    <location>
        <position position="232"/>
    </location>
    <ligand>
        <name>Mg(2+)</name>
        <dbReference type="ChEBI" id="CHEBI:18420"/>
    </ligand>
</feature>
<comment type="pathway">
    <text evidence="5">Cofactor biosynthesis; ubiquinone biosynthesis.</text>
</comment>
<feature type="region of interest" description="Disordered" evidence="6">
    <location>
        <begin position="115"/>
        <end position="139"/>
    </location>
</feature>
<dbReference type="EC" id="2.1.1.114" evidence="5"/>
<dbReference type="GO" id="GO:0031314">
    <property type="term" value="C:extrinsic component of mitochondrial inner membrane"/>
    <property type="evidence" value="ECO:0007669"/>
    <property type="project" value="UniProtKB-UniRule"/>
</dbReference>
<keyword evidence="5" id="KW-0999">Mitochondrion inner membrane</keyword>
<evidence type="ECO:0000256" key="4">
    <source>
        <dbReference type="ARBA" id="ARBA00022691"/>
    </source>
</evidence>
<dbReference type="AlphaFoldDB" id="A0AAN9UJV3"/>
<comment type="cofactor">
    <cofactor evidence="5">
        <name>Mg(2+)</name>
        <dbReference type="ChEBI" id="CHEBI:18420"/>
    </cofactor>
</comment>
<feature type="binding site" evidence="5">
    <location>
        <position position="228"/>
    </location>
    <ligand>
        <name>S-adenosyl-L-methionine</name>
        <dbReference type="ChEBI" id="CHEBI:59789"/>
    </ligand>
</feature>
<keyword evidence="3 5" id="KW-0831">Ubiquinone biosynthesis</keyword>
<feature type="binding site" evidence="5">
    <location>
        <position position="171"/>
    </location>
    <ligand>
        <name>S-adenosyl-L-methionine</name>
        <dbReference type="ChEBI" id="CHEBI:59789"/>
    </ligand>
</feature>
<evidence type="ECO:0000256" key="2">
    <source>
        <dbReference type="ARBA" id="ARBA00022679"/>
    </source>
</evidence>
<reference evidence="7 8" key="1">
    <citation type="submission" date="2024-02" db="EMBL/GenBank/DDBJ databases">
        <title>De novo assembly and annotation of 12 fungi associated with fruit tree decline syndrome in Ontario, Canada.</title>
        <authorList>
            <person name="Sulman M."/>
            <person name="Ellouze W."/>
            <person name="Ilyukhin E."/>
        </authorList>
    </citation>
    <scope>NUCLEOTIDE SEQUENCE [LARGE SCALE GENOMIC DNA]</scope>
    <source>
        <strain evidence="7 8">M11/M66-122</strain>
    </source>
</reference>
<gene>
    <name evidence="5 7" type="primary">COQ3</name>
    <name evidence="7" type="ORF">SLS62_010133</name>
</gene>
<organism evidence="7 8">
    <name type="scientific">Diatrype stigma</name>
    <dbReference type="NCBI Taxonomy" id="117547"/>
    <lineage>
        <taxon>Eukaryota</taxon>
        <taxon>Fungi</taxon>
        <taxon>Dikarya</taxon>
        <taxon>Ascomycota</taxon>
        <taxon>Pezizomycotina</taxon>
        <taxon>Sordariomycetes</taxon>
        <taxon>Xylariomycetidae</taxon>
        <taxon>Xylariales</taxon>
        <taxon>Diatrypaceae</taxon>
        <taxon>Diatrype</taxon>
    </lineage>
</organism>
<comment type="function">
    <text evidence="5">O-methyltransferase required for two non-consecutive steps during ubiquinone biosynthesis. Catalyzes the 2 O-methylation of 3,4-dihydroxy-5-(all-trans-polyprenyl)benzoic acid into 4-hydroxy-3-methoxy-5-(all-trans-polyprenyl)benzoic acid. Also catalyzes the last step of ubiquinone biosynthesis by mediating methylation of 3-demethylubiquinone into ubiquinone. Also able to mediate the methylation of 3-demethylubiquinol into ubiquinol.</text>
</comment>
<comment type="subcellular location">
    <subcellularLocation>
        <location evidence="5">Mitochondrion inner membrane</location>
        <topology evidence="5">Peripheral membrane protein</topology>
        <orientation evidence="5">Matrix side</orientation>
    </subcellularLocation>
</comment>
<comment type="catalytic activity">
    <reaction evidence="5">
        <text>a 3,4-dihydroxy-5-(all-trans-polyprenyl)benzoate + S-adenosyl-L-methionine = a 4-hydroxy-3-methoxy-5-(all-trans-polyprenyl)benzoate + S-adenosyl-L-homocysteine + H(+)</text>
        <dbReference type="Rhea" id="RHEA:44452"/>
        <dbReference type="Rhea" id="RHEA-COMP:10930"/>
        <dbReference type="Rhea" id="RHEA-COMP:10931"/>
        <dbReference type="ChEBI" id="CHEBI:15378"/>
        <dbReference type="ChEBI" id="CHEBI:57856"/>
        <dbReference type="ChEBI" id="CHEBI:59789"/>
        <dbReference type="ChEBI" id="CHEBI:64694"/>
        <dbReference type="ChEBI" id="CHEBI:84443"/>
        <dbReference type="EC" id="2.1.1.114"/>
    </reaction>
</comment>
<dbReference type="EMBL" id="JAKJXP020000118">
    <property type="protein sequence ID" value="KAK7744713.1"/>
    <property type="molecule type" value="Genomic_DNA"/>
</dbReference>
<dbReference type="EC" id="2.1.1.-" evidence="5"/>
<accession>A0AAN9UJV3</accession>